<comment type="caution">
    <text evidence="2">The sequence shown here is derived from an EMBL/GenBank/DDBJ whole genome shotgun (WGS) entry which is preliminary data.</text>
</comment>
<accession>A0AAV1K8F4</accession>
<keyword evidence="3" id="KW-1185">Reference proteome</keyword>
<evidence type="ECO:0000313" key="2">
    <source>
        <dbReference type="EMBL" id="CAK1578644.1"/>
    </source>
</evidence>
<dbReference type="AlphaFoldDB" id="A0AAV1K8F4"/>
<evidence type="ECO:0000313" key="3">
    <source>
        <dbReference type="Proteomes" id="UP001314205"/>
    </source>
</evidence>
<protein>
    <submittedName>
        <fullName evidence="2">Uncharacterized protein</fullName>
    </submittedName>
</protein>
<proteinExistence type="predicted"/>
<feature type="region of interest" description="Disordered" evidence="1">
    <location>
        <begin position="57"/>
        <end position="99"/>
    </location>
</feature>
<dbReference type="EMBL" id="CAVLGL010000001">
    <property type="protein sequence ID" value="CAK1578644.1"/>
    <property type="molecule type" value="Genomic_DNA"/>
</dbReference>
<organism evidence="2 3">
    <name type="scientific">Parnassius mnemosyne</name>
    <name type="common">clouded apollo</name>
    <dbReference type="NCBI Taxonomy" id="213953"/>
    <lineage>
        <taxon>Eukaryota</taxon>
        <taxon>Metazoa</taxon>
        <taxon>Ecdysozoa</taxon>
        <taxon>Arthropoda</taxon>
        <taxon>Hexapoda</taxon>
        <taxon>Insecta</taxon>
        <taxon>Pterygota</taxon>
        <taxon>Neoptera</taxon>
        <taxon>Endopterygota</taxon>
        <taxon>Lepidoptera</taxon>
        <taxon>Glossata</taxon>
        <taxon>Ditrysia</taxon>
        <taxon>Papilionoidea</taxon>
        <taxon>Papilionidae</taxon>
        <taxon>Parnassiinae</taxon>
        <taxon>Parnassini</taxon>
        <taxon>Parnassius</taxon>
        <taxon>Driopa</taxon>
    </lineage>
</organism>
<reference evidence="2 3" key="1">
    <citation type="submission" date="2023-11" db="EMBL/GenBank/DDBJ databases">
        <authorList>
            <person name="Hedman E."/>
            <person name="Englund M."/>
            <person name="Stromberg M."/>
            <person name="Nyberg Akerstrom W."/>
            <person name="Nylinder S."/>
            <person name="Jareborg N."/>
            <person name="Kallberg Y."/>
            <person name="Kronander E."/>
        </authorList>
    </citation>
    <scope>NUCLEOTIDE SEQUENCE [LARGE SCALE GENOMIC DNA]</scope>
</reference>
<dbReference type="PANTHER" id="PTHR34239">
    <property type="entry name" value="APPLE DOMAIN-CONTAINING PROTEIN"/>
    <property type="match status" value="1"/>
</dbReference>
<feature type="compositionally biased region" description="Basic and acidic residues" evidence="1">
    <location>
        <begin position="82"/>
        <end position="96"/>
    </location>
</feature>
<dbReference type="PANTHER" id="PTHR34239:SF2">
    <property type="entry name" value="TRANSPOSABLE ELEMENT P TRANSPOSASE_THAP9 CONSERVED DOMAIN-CONTAINING PROTEIN"/>
    <property type="match status" value="1"/>
</dbReference>
<sequence length="316" mass="35370">MPKRSTDEKIDLYLKKIQRLTAEKSVVRRRWRVRVISSDSSEANEGCGETTQRIATAEVHRPPSGKIDPSWNDAAGASPEAEIPRDIEAETPRDNEAASPCDNAELMAKIPISMPEHPLPMPAAVPNEAGQFLEALSYELELDPDLLEALGESIDAAPVFGPKIHDSLAKLWLPLLTKGMTKENKDKSMKQYLIPDNCRFLQAPKINGEIFSAIPEEVRNRDKGLSFHQQQLGCGITAINRALDLLLRRDNKKGAIQHLSNGCRILSDLHATSTQTRIKLITPSLDKNFHHVIQDTERAKPCLVINFLRKLRQQKQ</sequence>
<evidence type="ECO:0000256" key="1">
    <source>
        <dbReference type="SAM" id="MobiDB-lite"/>
    </source>
</evidence>
<gene>
    <name evidence="2" type="ORF">PARMNEM_LOCUS697</name>
</gene>
<dbReference type="Proteomes" id="UP001314205">
    <property type="component" value="Unassembled WGS sequence"/>
</dbReference>
<name>A0AAV1K8F4_9NEOP</name>